<dbReference type="AlphaFoldDB" id="A0A0P0XX59"/>
<dbReference type="EMBL" id="AP008216">
    <property type="protein sequence ID" value="BAF27097.1"/>
    <property type="molecule type" value="Genomic_DNA"/>
</dbReference>
<dbReference type="KEGG" id="dosa:Os10g0540000"/>
<feature type="region of interest" description="Disordered" evidence="1">
    <location>
        <begin position="68"/>
        <end position="96"/>
    </location>
</feature>
<protein>
    <submittedName>
        <fullName evidence="2">Os10g0540000 protein</fullName>
    </submittedName>
</protein>
<dbReference type="Gramene" id="Os10t0540000-01">
    <property type="protein sequence ID" value="Os10t0540000-01"/>
    <property type="gene ID" value="Os10g0540000"/>
</dbReference>
<sequence length="96" mass="9585">CVRKASVGRLAWPSSLTFPTSPTRPPSPPPPPPPHLPSSCRRPIVLDDPSPPKRCRKCEAIVLEAVVAASSSSSSSAATATGSGGGGGGGGGRFLP</sequence>
<feature type="compositionally biased region" description="Pro residues" evidence="1">
    <location>
        <begin position="22"/>
        <end position="36"/>
    </location>
</feature>
<gene>
    <name evidence="2" type="ordered locus">Os10g0540000</name>
</gene>
<name>A0A0P0XX59_ORYSJ</name>
<reference evidence="2 3" key="1">
    <citation type="journal article" date="2005" name="Nature">
        <title>The map-based sequence of the rice genome.</title>
        <authorList>
            <consortium name="International rice genome sequencing project (IRGSP)"/>
            <person name="Matsumoto T."/>
            <person name="Wu J."/>
            <person name="Kanamori H."/>
            <person name="Katayose Y."/>
            <person name="Fujisawa M."/>
            <person name="Namiki N."/>
            <person name="Mizuno H."/>
            <person name="Yamamoto K."/>
            <person name="Antonio B.A."/>
            <person name="Baba T."/>
            <person name="Sakata K."/>
            <person name="Nagamura Y."/>
            <person name="Aoki H."/>
            <person name="Arikawa K."/>
            <person name="Arita K."/>
            <person name="Bito T."/>
            <person name="Chiden Y."/>
            <person name="Fujitsuka N."/>
            <person name="Fukunaka R."/>
            <person name="Hamada M."/>
            <person name="Harada C."/>
            <person name="Hayashi A."/>
            <person name="Hijishita S."/>
            <person name="Honda M."/>
            <person name="Hosokawa S."/>
            <person name="Ichikawa Y."/>
            <person name="Idonuma A."/>
            <person name="Iijima M."/>
            <person name="Ikeda M."/>
            <person name="Ikeno M."/>
            <person name="Ito K."/>
            <person name="Ito S."/>
            <person name="Ito T."/>
            <person name="Ito Y."/>
            <person name="Ito Y."/>
            <person name="Iwabuchi A."/>
            <person name="Kamiya K."/>
            <person name="Karasawa W."/>
            <person name="Kurita K."/>
            <person name="Katagiri S."/>
            <person name="Kikuta A."/>
            <person name="Kobayashi H."/>
            <person name="Kobayashi N."/>
            <person name="Machita K."/>
            <person name="Maehara T."/>
            <person name="Masukawa M."/>
            <person name="Mizubayashi T."/>
            <person name="Mukai Y."/>
            <person name="Nagasaki H."/>
            <person name="Nagata Y."/>
            <person name="Naito S."/>
            <person name="Nakashima M."/>
            <person name="Nakama Y."/>
            <person name="Nakamichi Y."/>
            <person name="Nakamura M."/>
            <person name="Meguro A."/>
            <person name="Negishi M."/>
            <person name="Ohta I."/>
            <person name="Ohta T."/>
            <person name="Okamoto M."/>
            <person name="Ono N."/>
            <person name="Saji S."/>
            <person name="Sakaguchi M."/>
            <person name="Sakai K."/>
            <person name="Shibata M."/>
            <person name="Shimokawa T."/>
            <person name="Song J."/>
            <person name="Takazaki Y."/>
            <person name="Terasawa K."/>
            <person name="Tsugane M."/>
            <person name="Tsuji K."/>
            <person name="Ueda S."/>
            <person name="Waki K."/>
            <person name="Yamagata H."/>
            <person name="Yamamoto M."/>
            <person name="Yamamoto S."/>
            <person name="Yamane H."/>
            <person name="Yoshiki S."/>
            <person name="Yoshihara R."/>
            <person name="Yukawa K."/>
            <person name="Zhong H."/>
            <person name="Yano M."/>
            <person name="Yuan Q."/>
            <person name="Ouyang S."/>
            <person name="Liu J."/>
            <person name="Jones K.M."/>
            <person name="Gansberger K."/>
            <person name="Moffat K."/>
            <person name="Hill J."/>
            <person name="Bera J."/>
            <person name="Fadrosh D."/>
            <person name="Jin S."/>
            <person name="Johri S."/>
            <person name="Kim M."/>
            <person name="Overton L."/>
            <person name="Reardon M."/>
            <person name="Tsitrin T."/>
            <person name="Vuong H."/>
            <person name="Weaver B."/>
            <person name="Ciecko A."/>
            <person name="Tallon L."/>
            <person name="Jackson J."/>
            <person name="Pai G."/>
            <person name="Aken S.V."/>
            <person name="Utterback T."/>
            <person name="Reidmuller S."/>
            <person name="Feldblyum T."/>
            <person name="Hsiao J."/>
            <person name="Zismann V."/>
            <person name="Iobst S."/>
            <person name="de Vazeille A.R."/>
            <person name="Buell C.R."/>
            <person name="Ying K."/>
            <person name="Li Y."/>
            <person name="Lu T."/>
            <person name="Huang Y."/>
            <person name="Zhao Q."/>
            <person name="Feng Q."/>
            <person name="Zhang L."/>
            <person name="Zhu J."/>
            <person name="Weng Q."/>
            <person name="Mu J."/>
            <person name="Lu Y."/>
            <person name="Fan D."/>
            <person name="Liu Y."/>
            <person name="Guan J."/>
            <person name="Zhang Y."/>
            <person name="Yu S."/>
            <person name="Liu X."/>
            <person name="Zhang Y."/>
            <person name="Hong G."/>
            <person name="Han B."/>
            <person name="Choisne N."/>
            <person name="Demange N."/>
            <person name="Orjeda G."/>
            <person name="Samain S."/>
            <person name="Cattolico L."/>
            <person name="Pelletier E."/>
            <person name="Couloux A."/>
            <person name="Segurens B."/>
            <person name="Wincker P."/>
            <person name="D'Hont A."/>
            <person name="Scarpelli C."/>
            <person name="Weissenbach J."/>
            <person name="Salanoubat M."/>
            <person name="Quetier F."/>
            <person name="Yu Y."/>
            <person name="Kim H.R."/>
            <person name="Rambo T."/>
            <person name="Currie J."/>
            <person name="Collura K."/>
            <person name="Luo M."/>
            <person name="Yang T."/>
            <person name="Ammiraju J.S.S."/>
            <person name="Engler F."/>
            <person name="Soderlund C."/>
            <person name="Wing R.A."/>
            <person name="Palmer L.E."/>
            <person name="de la Bastide M."/>
            <person name="Spiegel L."/>
            <person name="Nascimento L."/>
            <person name="Zutavern T."/>
            <person name="O'Shaughnessy A."/>
            <person name="Dike S."/>
            <person name="Dedhia N."/>
            <person name="Preston R."/>
            <person name="Balija V."/>
            <person name="McCombie W.R."/>
            <person name="Chow T."/>
            <person name="Chen H."/>
            <person name="Chung M."/>
            <person name="Chen C."/>
            <person name="Shaw J."/>
            <person name="Wu H."/>
            <person name="Hsiao K."/>
            <person name="Chao Y."/>
            <person name="Chu M."/>
            <person name="Cheng C."/>
            <person name="Hour A."/>
            <person name="Lee P."/>
            <person name="Lin S."/>
            <person name="Lin Y."/>
            <person name="Liou J."/>
            <person name="Liu S."/>
            <person name="Hsing Y."/>
            <person name="Raghuvanshi S."/>
            <person name="Mohanty A."/>
            <person name="Bharti A.K."/>
            <person name="Gaur A."/>
            <person name="Gupta V."/>
            <person name="Kumar D."/>
            <person name="Ravi V."/>
            <person name="Vij S."/>
            <person name="Kapur A."/>
            <person name="Khurana P."/>
            <person name="Khurana P."/>
            <person name="Khurana J.P."/>
            <person name="Tyagi A.K."/>
            <person name="Gaikwad K."/>
            <person name="Singh A."/>
            <person name="Dalal V."/>
            <person name="Srivastava S."/>
            <person name="Dixit A."/>
            <person name="Pal A.K."/>
            <person name="Ghazi I.A."/>
            <person name="Yadav M."/>
            <person name="Pandit A."/>
            <person name="Bhargava A."/>
            <person name="Sureshbabu K."/>
            <person name="Batra K."/>
            <person name="Sharma T.R."/>
            <person name="Mohapatra T."/>
            <person name="Singh N.K."/>
            <person name="Messing J."/>
            <person name="Nelson A.B."/>
            <person name="Fuks G."/>
            <person name="Kavchok S."/>
            <person name="Keizer G."/>
            <person name="Linton E."/>
            <person name="Llaca V."/>
            <person name="Song R."/>
            <person name="Tanyolac B."/>
            <person name="Young S."/>
            <person name="Ho-Il K."/>
            <person name="Hahn J.H."/>
            <person name="Sangsakoo G."/>
            <person name="Vanavichit A."/>
            <person name="de Mattos Luiz.A.T."/>
            <person name="Zimmer P.D."/>
            <person name="Malone G."/>
            <person name="Dellagostin O."/>
            <person name="de Oliveira A.C."/>
            <person name="Bevan M."/>
            <person name="Bancroft I."/>
            <person name="Minx P."/>
            <person name="Cordum H."/>
            <person name="Wilson R."/>
            <person name="Cheng Z."/>
            <person name="Jin W."/>
            <person name="Jiang J."/>
            <person name="Leong S.A."/>
            <person name="Iwama H."/>
            <person name="Gojobori T."/>
            <person name="Itoh T."/>
            <person name="Niimura Y."/>
            <person name="Fujii Y."/>
            <person name="Habara T."/>
            <person name="Sakai H."/>
            <person name="Sato Y."/>
            <person name="Wilson G."/>
            <person name="Kumar K."/>
            <person name="McCouch S."/>
            <person name="Juretic N."/>
            <person name="Hoen D."/>
            <person name="Wright S."/>
            <person name="Bruskiewich R."/>
            <person name="Bureau T."/>
            <person name="Miyao A."/>
            <person name="Hirochika H."/>
            <person name="Nishikawa T."/>
            <person name="Kadowaki K."/>
            <person name="Sugiura M."/>
            <person name="Burr B."/>
            <person name="Sasaki T."/>
        </authorList>
    </citation>
    <scope>NUCLEOTIDE SEQUENCE [LARGE SCALE GENOMIC DNA]</scope>
    <source>
        <strain evidence="3">cv. Nipponbare</strain>
    </source>
</reference>
<dbReference type="Proteomes" id="UP000000763">
    <property type="component" value="Chromosome 10"/>
</dbReference>
<evidence type="ECO:0000313" key="2">
    <source>
        <dbReference type="EMBL" id="BAF27097.1"/>
    </source>
</evidence>
<evidence type="ECO:0000313" key="3">
    <source>
        <dbReference type="Proteomes" id="UP000000763"/>
    </source>
</evidence>
<feature type="region of interest" description="Disordered" evidence="1">
    <location>
        <begin position="1"/>
        <end position="48"/>
    </location>
</feature>
<feature type="compositionally biased region" description="Gly residues" evidence="1">
    <location>
        <begin position="82"/>
        <end position="96"/>
    </location>
</feature>
<proteinExistence type="predicted"/>
<feature type="non-terminal residue" evidence="2">
    <location>
        <position position="1"/>
    </location>
</feature>
<organism evidence="2 3">
    <name type="scientific">Oryza sativa subsp. japonica</name>
    <name type="common">Rice</name>
    <dbReference type="NCBI Taxonomy" id="39947"/>
    <lineage>
        <taxon>Eukaryota</taxon>
        <taxon>Viridiplantae</taxon>
        <taxon>Streptophyta</taxon>
        <taxon>Embryophyta</taxon>
        <taxon>Tracheophyta</taxon>
        <taxon>Spermatophyta</taxon>
        <taxon>Magnoliopsida</taxon>
        <taxon>Liliopsida</taxon>
        <taxon>Poales</taxon>
        <taxon>Poaceae</taxon>
        <taxon>BOP clade</taxon>
        <taxon>Oryzoideae</taxon>
        <taxon>Oryzeae</taxon>
        <taxon>Oryzinae</taxon>
        <taxon>Oryza</taxon>
        <taxon>Oryza sativa</taxon>
    </lineage>
</organism>
<evidence type="ECO:0000256" key="1">
    <source>
        <dbReference type="SAM" id="MobiDB-lite"/>
    </source>
</evidence>
<feature type="compositionally biased region" description="Low complexity" evidence="1">
    <location>
        <begin position="68"/>
        <end position="81"/>
    </location>
</feature>
<reference evidence="3" key="2">
    <citation type="journal article" date="2008" name="Nucleic Acids Res.">
        <title>The rice annotation project database (RAP-DB): 2008 update.</title>
        <authorList>
            <consortium name="The rice annotation project (RAP)"/>
        </authorList>
    </citation>
    <scope>GENOME REANNOTATION</scope>
    <source>
        <strain evidence="3">cv. Nipponbare</strain>
    </source>
</reference>
<accession>A0A0P0XX59</accession>